<dbReference type="InterPro" id="IPR043425">
    <property type="entry name" value="NusG-like"/>
</dbReference>
<dbReference type="Gene3D" id="3.30.70.940">
    <property type="entry name" value="NusG, N-terminal domain"/>
    <property type="match status" value="1"/>
</dbReference>
<dbReference type="SUPFAM" id="SSF50104">
    <property type="entry name" value="Translation proteins SH3-like domain"/>
    <property type="match status" value="1"/>
</dbReference>
<keyword evidence="2" id="KW-0805">Transcription regulation</keyword>
<dbReference type="GO" id="GO:0006354">
    <property type="term" value="P:DNA-templated transcription elongation"/>
    <property type="evidence" value="ECO:0007669"/>
    <property type="project" value="InterPro"/>
</dbReference>
<keyword evidence="1" id="KW-0889">Transcription antitermination</keyword>
<dbReference type="Pfam" id="PF02357">
    <property type="entry name" value="NusG"/>
    <property type="match status" value="1"/>
</dbReference>
<dbReference type="InterPro" id="IPR036735">
    <property type="entry name" value="NGN_dom_sf"/>
</dbReference>
<dbReference type="GO" id="GO:0005829">
    <property type="term" value="C:cytosol"/>
    <property type="evidence" value="ECO:0007669"/>
    <property type="project" value="TreeGrafter"/>
</dbReference>
<evidence type="ECO:0000313" key="5">
    <source>
        <dbReference type="EMBL" id="TQV86017.1"/>
    </source>
</evidence>
<evidence type="ECO:0000256" key="1">
    <source>
        <dbReference type="ARBA" id="ARBA00022814"/>
    </source>
</evidence>
<gene>
    <name evidence="5" type="ORF">FLL46_19085</name>
</gene>
<proteinExistence type="predicted"/>
<dbReference type="AlphaFoldDB" id="A0A545U966"/>
<dbReference type="OrthoDB" id="9790639at2"/>
<dbReference type="RefSeq" id="WP_142932936.1">
    <property type="nucleotide sequence ID" value="NZ_ML660167.1"/>
</dbReference>
<evidence type="ECO:0000313" key="6">
    <source>
        <dbReference type="Proteomes" id="UP000315439"/>
    </source>
</evidence>
<dbReference type="CDD" id="cd09892">
    <property type="entry name" value="NGN_SP_RfaH"/>
    <property type="match status" value="1"/>
</dbReference>
<dbReference type="EMBL" id="VIKS01000011">
    <property type="protein sequence ID" value="TQV86017.1"/>
    <property type="molecule type" value="Genomic_DNA"/>
</dbReference>
<dbReference type="InterPro" id="IPR008991">
    <property type="entry name" value="Translation_prot_SH3-like_sf"/>
</dbReference>
<evidence type="ECO:0000259" key="4">
    <source>
        <dbReference type="SMART" id="SM00738"/>
    </source>
</evidence>
<comment type="caution">
    <text evidence="5">The sequence shown here is derived from an EMBL/GenBank/DDBJ whole genome shotgun (WGS) entry which is preliminary data.</text>
</comment>
<reference evidence="5 6" key="1">
    <citation type="submission" date="2019-07" db="EMBL/GenBank/DDBJ databases">
        <title>Draft genome for Aliikangiella sp. M105.</title>
        <authorList>
            <person name="Wang G."/>
        </authorList>
    </citation>
    <scope>NUCLEOTIDE SEQUENCE [LARGE SCALE GENOMIC DNA]</scope>
    <source>
        <strain evidence="5 6">M105</strain>
    </source>
</reference>
<dbReference type="PANTHER" id="PTHR30265">
    <property type="entry name" value="RHO-INTERACTING TRANSCRIPTION TERMINATION FACTOR NUSG"/>
    <property type="match status" value="1"/>
</dbReference>
<evidence type="ECO:0000256" key="3">
    <source>
        <dbReference type="ARBA" id="ARBA00023163"/>
    </source>
</evidence>
<dbReference type="Proteomes" id="UP000315439">
    <property type="component" value="Unassembled WGS sequence"/>
</dbReference>
<keyword evidence="3" id="KW-0804">Transcription</keyword>
<organism evidence="5 6">
    <name type="scientific">Aliikangiella coralliicola</name>
    <dbReference type="NCBI Taxonomy" id="2592383"/>
    <lineage>
        <taxon>Bacteria</taxon>
        <taxon>Pseudomonadati</taxon>
        <taxon>Pseudomonadota</taxon>
        <taxon>Gammaproteobacteria</taxon>
        <taxon>Oceanospirillales</taxon>
        <taxon>Pleioneaceae</taxon>
        <taxon>Aliikangiella</taxon>
    </lineage>
</organism>
<evidence type="ECO:0000256" key="2">
    <source>
        <dbReference type="ARBA" id="ARBA00023015"/>
    </source>
</evidence>
<dbReference type="PANTHER" id="PTHR30265:SF7">
    <property type="entry name" value="TRANSCRIPTION ANTITERMINATION PROTEIN RFAH"/>
    <property type="match status" value="1"/>
</dbReference>
<dbReference type="SMART" id="SM00738">
    <property type="entry name" value="NGN"/>
    <property type="match status" value="1"/>
</dbReference>
<accession>A0A545U966</accession>
<dbReference type="GO" id="GO:0031564">
    <property type="term" value="P:transcription antitermination"/>
    <property type="evidence" value="ECO:0007669"/>
    <property type="project" value="UniProtKB-KW"/>
</dbReference>
<feature type="domain" description="NusG-like N-terminal" evidence="4">
    <location>
        <begin position="1"/>
        <end position="102"/>
    </location>
</feature>
<name>A0A545U966_9GAMM</name>
<protein>
    <recommendedName>
        <fullName evidence="4">NusG-like N-terminal domain-containing protein</fullName>
    </recommendedName>
</protein>
<sequence length="170" mass="19296">MKVWFVIYCKPQKDEVAEKNLLRQGFEVYRPLISRARGGHVGGSPSIREESLFPRYLFLNVDPEIKPITPVKYTPGVVGFVTFGDRYSTVDDSVINDIKVCESEQQMDLDNSVRFREGETVYINGEGFTDIKATFCEMSSDNRVIVLLKMLGRMSTITIPSSYVSRTSAY</sequence>
<dbReference type="SUPFAM" id="SSF82679">
    <property type="entry name" value="N-utilization substance G protein NusG, N-terminal domain"/>
    <property type="match status" value="1"/>
</dbReference>
<keyword evidence="6" id="KW-1185">Reference proteome</keyword>
<dbReference type="InterPro" id="IPR006645">
    <property type="entry name" value="NGN-like_dom"/>
</dbReference>